<dbReference type="Proteomes" id="UP000007799">
    <property type="component" value="Unassembled WGS sequence"/>
</dbReference>
<dbReference type="KEGG" id="sre:PTSG_00339"/>
<dbReference type="PANTHER" id="PTHR24114">
    <property type="entry name" value="LEUCINE RICH REPEAT FAMILY PROTEIN"/>
    <property type="match status" value="1"/>
</dbReference>
<dbReference type="InterPro" id="IPR001810">
    <property type="entry name" value="F-box_dom"/>
</dbReference>
<dbReference type="InterPro" id="IPR032675">
    <property type="entry name" value="LRR_dom_sf"/>
</dbReference>
<feature type="compositionally biased region" description="Low complexity" evidence="1">
    <location>
        <begin position="492"/>
        <end position="508"/>
    </location>
</feature>
<dbReference type="Pfam" id="PF00646">
    <property type="entry name" value="F-box"/>
    <property type="match status" value="1"/>
</dbReference>
<dbReference type="InParanoid" id="F2TW74"/>
<dbReference type="EMBL" id="GL832955">
    <property type="protein sequence ID" value="EGD72320.1"/>
    <property type="molecule type" value="Genomic_DNA"/>
</dbReference>
<dbReference type="Pfam" id="PF13516">
    <property type="entry name" value="LRR_6"/>
    <property type="match status" value="10"/>
</dbReference>
<dbReference type="OrthoDB" id="120976at2759"/>
<dbReference type="AlphaFoldDB" id="F2TW74"/>
<dbReference type="SUPFAM" id="SSF52047">
    <property type="entry name" value="RNI-like"/>
    <property type="match status" value="3"/>
</dbReference>
<dbReference type="RefSeq" id="XP_004998890.1">
    <property type="nucleotide sequence ID" value="XM_004998833.1"/>
</dbReference>
<evidence type="ECO:0000259" key="2">
    <source>
        <dbReference type="PROSITE" id="PS50181"/>
    </source>
</evidence>
<dbReference type="eggNOG" id="KOG4308">
    <property type="taxonomic scope" value="Eukaryota"/>
</dbReference>
<keyword evidence="4" id="KW-1185">Reference proteome</keyword>
<name>F2TW74_SALR5</name>
<reference evidence="3" key="1">
    <citation type="submission" date="2009-08" db="EMBL/GenBank/DDBJ databases">
        <title>Annotation of Salpingoeca rosetta.</title>
        <authorList>
            <consortium name="The Broad Institute Genome Sequencing Platform"/>
            <person name="Russ C."/>
            <person name="Cuomo C."/>
            <person name="Burger G."/>
            <person name="Gray M.W."/>
            <person name="Holland P.W.H."/>
            <person name="King N."/>
            <person name="Lang F.B.F."/>
            <person name="Roger A.J."/>
            <person name="Ruiz-Trillo I."/>
            <person name="Young S.K."/>
            <person name="Zeng Q."/>
            <person name="Gargeya S."/>
            <person name="Alvarado L."/>
            <person name="Berlin A."/>
            <person name="Chapman S.B."/>
            <person name="Chen Z."/>
            <person name="Freedman E."/>
            <person name="Gellesch M."/>
            <person name="Goldberg J."/>
            <person name="Griggs A."/>
            <person name="Gujja S."/>
            <person name="Heilman E."/>
            <person name="Heiman D."/>
            <person name="Howarth C."/>
            <person name="Mehta T."/>
            <person name="Neiman D."/>
            <person name="Pearson M."/>
            <person name="Roberts A."/>
            <person name="Saif S."/>
            <person name="Shea T."/>
            <person name="Shenoy N."/>
            <person name="Sisk P."/>
            <person name="Stolte C."/>
            <person name="Sykes S."/>
            <person name="White J."/>
            <person name="Yandava C."/>
            <person name="Haas B."/>
            <person name="Nusbaum C."/>
            <person name="Birren B."/>
        </authorList>
    </citation>
    <scope>NUCLEOTIDE SEQUENCE [LARGE SCALE GENOMIC DNA]</scope>
    <source>
        <strain evidence="3">ATCC 50818</strain>
    </source>
</reference>
<dbReference type="Gene3D" id="3.80.10.10">
    <property type="entry name" value="Ribonuclease Inhibitor"/>
    <property type="match status" value="4"/>
</dbReference>
<gene>
    <name evidence="3" type="ORF">PTSG_00339</name>
</gene>
<protein>
    <recommendedName>
        <fullName evidence="2">F-box domain-containing protein</fullName>
    </recommendedName>
</protein>
<dbReference type="CDD" id="cd09917">
    <property type="entry name" value="F-box_SF"/>
    <property type="match status" value="1"/>
</dbReference>
<dbReference type="GeneID" id="16067590"/>
<evidence type="ECO:0000256" key="1">
    <source>
        <dbReference type="SAM" id="MobiDB-lite"/>
    </source>
</evidence>
<feature type="region of interest" description="Disordered" evidence="1">
    <location>
        <begin position="488"/>
        <end position="563"/>
    </location>
</feature>
<dbReference type="PROSITE" id="PS50181">
    <property type="entry name" value="FBOX"/>
    <property type="match status" value="1"/>
</dbReference>
<organism evidence="4">
    <name type="scientific">Salpingoeca rosetta (strain ATCC 50818 / BSB-021)</name>
    <dbReference type="NCBI Taxonomy" id="946362"/>
    <lineage>
        <taxon>Eukaryota</taxon>
        <taxon>Choanoflagellata</taxon>
        <taxon>Craspedida</taxon>
        <taxon>Salpingoecidae</taxon>
        <taxon>Salpingoeca</taxon>
    </lineage>
</organism>
<dbReference type="SUPFAM" id="SSF81383">
    <property type="entry name" value="F-box domain"/>
    <property type="match status" value="1"/>
</dbReference>
<dbReference type="OMA" id="LAKCINF"/>
<evidence type="ECO:0000313" key="4">
    <source>
        <dbReference type="Proteomes" id="UP000007799"/>
    </source>
</evidence>
<dbReference type="InterPro" id="IPR052394">
    <property type="entry name" value="LRR-containing"/>
</dbReference>
<proteinExistence type="predicted"/>
<feature type="domain" description="F-box" evidence="2">
    <location>
        <begin position="3"/>
        <end position="39"/>
    </location>
</feature>
<dbReference type="InterPro" id="IPR036047">
    <property type="entry name" value="F-box-like_dom_sf"/>
</dbReference>
<dbReference type="InterPro" id="IPR001611">
    <property type="entry name" value="Leu-rich_rpt"/>
</dbReference>
<evidence type="ECO:0000313" key="3">
    <source>
        <dbReference type="EMBL" id="EGD72320.1"/>
    </source>
</evidence>
<accession>F2TW74</accession>
<dbReference type="SMART" id="SM00368">
    <property type="entry name" value="LRR_RI"/>
    <property type="match status" value="17"/>
</dbReference>
<dbReference type="PROSITE" id="PS51450">
    <property type="entry name" value="LRR"/>
    <property type="match status" value="1"/>
</dbReference>
<dbReference type="PANTHER" id="PTHR24114:SF2">
    <property type="entry name" value="F-BOX DOMAIN-CONTAINING PROTEIN-RELATED"/>
    <property type="match status" value="1"/>
</dbReference>
<sequence length="791" mass="83752">MAEAQLLDLPGEVLENVLRFLDLMSLYATALQCRALNALRWPIMDLRNIPMHKLTQETFRYIVERRKPEVLLLTGVLGCPRSAMPFPNVEAIAHSKSLRHLGLEAAYVGDEGIRALSAVLPFLDTLNLKFNNITGKGAAALGAALPSAHHLQSLDLSGNPICDSAGMEDLCMGLSAAKGLRVLTLRDVRLKGAGTTALGKLLVALPTLHELDLSRNPIGDSGMDNIAKGLAACTSLRTLTLANVQLNNDGVVHLASAIQQWPNRSLRQLDLADNTFSSNLDALGLALAQQESLQRVSLAGCNLQRLPVASVAALLSHCGSAVVDLRRCRISDDSCTNIATALADGASPSELELSSNACAFASMQQLGLAMASNTTTTVLKLNFNSLGDSGMRALCRGLMSNTALRVLHVADNNCGGAGVEALAKYVAATATLRELDLSGNQLMGNAAACAALGRALRDNSSIATLHMCSVGLLGSDVTAMVDAWLSPPAPHPATATTETAPPTADTAAEMAQQPPQGDEEQAARPRNQGESQPQPPAQAQQQQQEEEALVSPPPSVPATTHVRVTPTLKKFNLAGNELEDEGATAIARLLMRDTTHIRDLDLSGNMIASGGVDRIATALATNTRLRRLRLRNNNIGAAGAAGLGKALSGESMCALELLDLSRNQLCDEGTVQLCLGLQGNAHIKCLSLAHNCIANRGAEALGTLLGLSTALECLSIEDNKMDCTGVAAITIALQQNLRLREINMRNVGVDTETCPLPPRREGSGSNRYVRVIASHKDHCLHQKALEHLPDF</sequence>